<dbReference type="InterPro" id="IPR036868">
    <property type="entry name" value="TusA-like_sf"/>
</dbReference>
<evidence type="ECO:0000259" key="1">
    <source>
        <dbReference type="Pfam" id="PF01206"/>
    </source>
</evidence>
<sequence>MALTVDARGLSCPQPVLMTLDAIKSGSDTEIIVLVDTDTSKENVTRAANSKGWSVTGIQPDGEGYKLTLKKE</sequence>
<gene>
    <name evidence="2" type="ORF">DAMNIGENAA_26790</name>
</gene>
<dbReference type="Proteomes" id="UP001144372">
    <property type="component" value="Unassembled WGS sequence"/>
</dbReference>
<protein>
    <submittedName>
        <fullName evidence="2">Preprotein translocase subunit TatB</fullName>
    </submittedName>
</protein>
<dbReference type="InterPro" id="IPR001455">
    <property type="entry name" value="TusA-like"/>
</dbReference>
<dbReference type="CDD" id="cd03421">
    <property type="entry name" value="SirA_like_N"/>
    <property type="match status" value="1"/>
</dbReference>
<accession>A0A9W6FUQ3</accession>
<feature type="domain" description="UPF0033" evidence="1">
    <location>
        <begin position="4"/>
        <end position="71"/>
    </location>
</feature>
<evidence type="ECO:0000313" key="2">
    <source>
        <dbReference type="EMBL" id="GLI35246.1"/>
    </source>
</evidence>
<dbReference type="EMBL" id="BSDR01000001">
    <property type="protein sequence ID" value="GLI35246.1"/>
    <property type="molecule type" value="Genomic_DNA"/>
</dbReference>
<evidence type="ECO:0000313" key="3">
    <source>
        <dbReference type="Proteomes" id="UP001144372"/>
    </source>
</evidence>
<dbReference type="SUPFAM" id="SSF64307">
    <property type="entry name" value="SirA-like"/>
    <property type="match status" value="1"/>
</dbReference>
<organism evidence="2 3">
    <name type="scientific">Desulforhabdus amnigena</name>
    <dbReference type="NCBI Taxonomy" id="40218"/>
    <lineage>
        <taxon>Bacteria</taxon>
        <taxon>Pseudomonadati</taxon>
        <taxon>Thermodesulfobacteriota</taxon>
        <taxon>Syntrophobacteria</taxon>
        <taxon>Syntrophobacterales</taxon>
        <taxon>Syntrophobacteraceae</taxon>
        <taxon>Desulforhabdus</taxon>
    </lineage>
</organism>
<keyword evidence="3" id="KW-1185">Reference proteome</keyword>
<dbReference type="Pfam" id="PF01206">
    <property type="entry name" value="TusA"/>
    <property type="match status" value="1"/>
</dbReference>
<dbReference type="Gene3D" id="3.30.110.40">
    <property type="entry name" value="TusA-like domain"/>
    <property type="match status" value="1"/>
</dbReference>
<name>A0A9W6FUQ3_9BACT</name>
<reference evidence="2" key="1">
    <citation type="submission" date="2022-12" db="EMBL/GenBank/DDBJ databases">
        <title>Reference genome sequencing for broad-spectrum identification of bacterial and archaeal isolates by mass spectrometry.</title>
        <authorList>
            <person name="Sekiguchi Y."/>
            <person name="Tourlousse D.M."/>
        </authorList>
    </citation>
    <scope>NUCLEOTIDE SEQUENCE</scope>
    <source>
        <strain evidence="2">ASRB1</strain>
    </source>
</reference>
<dbReference type="RefSeq" id="WP_281794882.1">
    <property type="nucleotide sequence ID" value="NZ_BSDR01000001.1"/>
</dbReference>
<proteinExistence type="predicted"/>
<dbReference type="AlphaFoldDB" id="A0A9W6FUQ3"/>
<comment type="caution">
    <text evidence="2">The sequence shown here is derived from an EMBL/GenBank/DDBJ whole genome shotgun (WGS) entry which is preliminary data.</text>
</comment>